<evidence type="ECO:0000256" key="3">
    <source>
        <dbReference type="ARBA" id="ARBA00013253"/>
    </source>
</evidence>
<comment type="catalytic activity">
    <reaction evidence="1">
        <text>6-hydroxymethyl-7,8-dihydropterin + ATP = (7,8-dihydropterin-6-yl)methyl diphosphate + AMP + H(+)</text>
        <dbReference type="Rhea" id="RHEA:11412"/>
        <dbReference type="ChEBI" id="CHEBI:15378"/>
        <dbReference type="ChEBI" id="CHEBI:30616"/>
        <dbReference type="ChEBI" id="CHEBI:44841"/>
        <dbReference type="ChEBI" id="CHEBI:72950"/>
        <dbReference type="ChEBI" id="CHEBI:456215"/>
        <dbReference type="EC" id="2.7.6.3"/>
    </reaction>
</comment>
<keyword evidence="7" id="KW-0067">ATP-binding</keyword>
<keyword evidence="5" id="KW-0547">Nucleotide-binding</keyword>
<dbReference type="InterPro" id="IPR035907">
    <property type="entry name" value="Hppk_sf"/>
</dbReference>
<keyword evidence="6" id="KW-0418">Kinase</keyword>
<dbReference type="PANTHER" id="PTHR43071">
    <property type="entry name" value="2-AMINO-4-HYDROXY-6-HYDROXYMETHYLDIHYDROPTERIDINE PYROPHOSPHOKINASE"/>
    <property type="match status" value="1"/>
</dbReference>
<dbReference type="SUPFAM" id="SSF55083">
    <property type="entry name" value="6-hydroxymethyl-7,8-dihydropterin pyrophosphokinase, HPPK"/>
    <property type="match status" value="1"/>
</dbReference>
<sequence length="190" mass="20548">MTRAVLSIGSNLGDRLARLQSAVDGFGAAVREVSGVYETEAWGAVDQGRFLNAVLIVEDPAVDGPGWLHRAHELEHAADRVRGERWGPRTLDIDVISCCDMTSDEPGGTELLSRDSSPGGLSLPHPLAHLRAFVMVPWLAVEPDARLTVTGRRCAVADLLNELEPADRTGPRLTDLVLERREWPTPAGDG</sequence>
<comment type="caution">
    <text evidence="10">The sequence shown here is derived from an EMBL/GenBank/DDBJ whole genome shotgun (WGS) entry which is preliminary data.</text>
</comment>
<comment type="pathway">
    <text evidence="2">Cofactor biosynthesis; tetrahydrofolate biosynthesis; 2-amino-4-hydroxy-6-hydroxymethyl-7,8-dihydropteridine diphosphate from 7,8-dihydroneopterin triphosphate: step 4/4.</text>
</comment>
<dbReference type="CDD" id="cd00483">
    <property type="entry name" value="HPPK"/>
    <property type="match status" value="1"/>
</dbReference>
<accession>A0ABU5Y3T3</accession>
<evidence type="ECO:0000313" key="10">
    <source>
        <dbReference type="EMBL" id="MEB3034747.1"/>
    </source>
</evidence>
<reference evidence="10 11" key="1">
    <citation type="submission" date="2023-12" db="EMBL/GenBank/DDBJ databases">
        <title>Description of new species of Mycobacterium terrae complex isolated from sewage at the Sao Paulo Zoological Park Foundation in Brazil.</title>
        <authorList>
            <person name="Romagnoli C.L."/>
            <person name="Conceicao E.C."/>
            <person name="Machado E."/>
            <person name="Barreto L.B.P.F."/>
            <person name="Sharma A."/>
            <person name="Silva N.M."/>
            <person name="Marques L.E."/>
            <person name="Juliana M.A."/>
            <person name="Lourenco M.C.S."/>
            <person name="Digiampietri L.A."/>
            <person name="Suffys P.N."/>
            <person name="Viana-Niero C."/>
        </authorList>
    </citation>
    <scope>NUCLEOTIDE SEQUENCE [LARGE SCALE GENOMIC DNA]</scope>
    <source>
        <strain evidence="10 11">MYC340</strain>
    </source>
</reference>
<feature type="domain" description="7,8-dihydro-6-hydroxymethylpterin-pyrophosphokinase" evidence="9">
    <location>
        <begin position="85"/>
        <end position="96"/>
    </location>
</feature>
<evidence type="ECO:0000256" key="4">
    <source>
        <dbReference type="ARBA" id="ARBA00022679"/>
    </source>
</evidence>
<proteinExistence type="predicted"/>
<evidence type="ECO:0000256" key="7">
    <source>
        <dbReference type="ARBA" id="ARBA00022840"/>
    </source>
</evidence>
<keyword evidence="4 10" id="KW-0808">Transferase</keyword>
<dbReference type="Proteomes" id="UP001298593">
    <property type="component" value="Unassembled WGS sequence"/>
</dbReference>
<dbReference type="RefSeq" id="WP_224974123.1">
    <property type="nucleotide sequence ID" value="NZ_JAYJJU010000039.1"/>
</dbReference>
<dbReference type="EC" id="2.7.6.3" evidence="3"/>
<evidence type="ECO:0000259" key="9">
    <source>
        <dbReference type="PROSITE" id="PS00794"/>
    </source>
</evidence>
<protein>
    <recommendedName>
        <fullName evidence="3">2-amino-4-hydroxy-6-hydroxymethyldihydropteridine diphosphokinase</fullName>
        <ecNumber evidence="3">2.7.6.3</ecNumber>
    </recommendedName>
</protein>
<gene>
    <name evidence="10" type="primary">folK</name>
    <name evidence="10" type="ORF">KV113_24710</name>
</gene>
<evidence type="ECO:0000256" key="8">
    <source>
        <dbReference type="ARBA" id="ARBA00022909"/>
    </source>
</evidence>
<evidence type="ECO:0000256" key="2">
    <source>
        <dbReference type="ARBA" id="ARBA00005051"/>
    </source>
</evidence>
<evidence type="ECO:0000256" key="6">
    <source>
        <dbReference type="ARBA" id="ARBA00022777"/>
    </source>
</evidence>
<dbReference type="PANTHER" id="PTHR43071:SF1">
    <property type="entry name" value="2-AMINO-4-HYDROXY-6-HYDROXYMETHYLDIHYDROPTERIDINE PYROPHOSPHOKINASE"/>
    <property type="match status" value="1"/>
</dbReference>
<dbReference type="EMBL" id="JAYJJU010000039">
    <property type="protein sequence ID" value="MEB3034747.1"/>
    <property type="molecule type" value="Genomic_DNA"/>
</dbReference>
<evidence type="ECO:0000256" key="5">
    <source>
        <dbReference type="ARBA" id="ARBA00022741"/>
    </source>
</evidence>
<evidence type="ECO:0000256" key="1">
    <source>
        <dbReference type="ARBA" id="ARBA00000198"/>
    </source>
</evidence>
<evidence type="ECO:0000313" key="11">
    <source>
        <dbReference type="Proteomes" id="UP001298593"/>
    </source>
</evidence>
<dbReference type="PROSITE" id="PS00794">
    <property type="entry name" value="HPPK"/>
    <property type="match status" value="1"/>
</dbReference>
<dbReference type="Pfam" id="PF01288">
    <property type="entry name" value="HPPK"/>
    <property type="match status" value="1"/>
</dbReference>
<dbReference type="Gene3D" id="3.30.70.560">
    <property type="entry name" value="7,8-Dihydro-6-hydroxymethylpterin-pyrophosphokinase HPPK"/>
    <property type="match status" value="1"/>
</dbReference>
<organism evidence="10 11">
    <name type="scientific">[Mycobacterium] nativiensis</name>
    <dbReference type="NCBI Taxonomy" id="2855503"/>
    <lineage>
        <taxon>Bacteria</taxon>
        <taxon>Bacillati</taxon>
        <taxon>Actinomycetota</taxon>
        <taxon>Actinomycetes</taxon>
        <taxon>Mycobacteriales</taxon>
        <taxon>Mycobacteriaceae</taxon>
        <taxon>Mycolicibacter</taxon>
    </lineage>
</organism>
<dbReference type="InterPro" id="IPR000550">
    <property type="entry name" value="Hppk"/>
</dbReference>
<dbReference type="GO" id="GO:0003848">
    <property type="term" value="F:2-amino-4-hydroxy-6-hydroxymethyldihydropteridine diphosphokinase activity"/>
    <property type="evidence" value="ECO:0007669"/>
    <property type="project" value="UniProtKB-EC"/>
</dbReference>
<keyword evidence="11" id="KW-1185">Reference proteome</keyword>
<keyword evidence="8" id="KW-0289">Folate biosynthesis</keyword>
<name>A0ABU5Y3T3_9MYCO</name>
<dbReference type="NCBIfam" id="TIGR01498">
    <property type="entry name" value="folK"/>
    <property type="match status" value="1"/>
</dbReference>